<feature type="binding site" evidence="16">
    <location>
        <position position="82"/>
    </location>
    <ligand>
        <name>Ca(2+)</name>
        <dbReference type="ChEBI" id="CHEBI:29108"/>
        <label>1</label>
    </ligand>
</feature>
<dbReference type="Gene3D" id="1.10.520.10">
    <property type="match status" value="1"/>
</dbReference>
<keyword evidence="10 19" id="KW-0560">Oxidoreductase</keyword>
<comment type="caution">
    <text evidence="21">The sequence shown here is derived from an EMBL/GenBank/DDBJ whole genome shotgun (WGS) entry which is preliminary data.</text>
</comment>
<evidence type="ECO:0000256" key="6">
    <source>
        <dbReference type="ARBA" id="ARBA00022617"/>
    </source>
</evidence>
<name>A0A0K9PJB3_ZOSMR</name>
<dbReference type="EMBL" id="LFYR01000794">
    <property type="protein sequence ID" value="KMZ69051.1"/>
    <property type="molecule type" value="Genomic_DNA"/>
</dbReference>
<dbReference type="InterPro" id="IPR019793">
    <property type="entry name" value="Peroxidases_heam-ligand_BS"/>
</dbReference>
<evidence type="ECO:0000256" key="5">
    <source>
        <dbReference type="ARBA" id="ARBA00022559"/>
    </source>
</evidence>
<feature type="disulfide bond" evidence="18">
    <location>
        <begin position="76"/>
        <end position="81"/>
    </location>
</feature>
<protein>
    <recommendedName>
        <fullName evidence="4 19">Peroxidase</fullName>
        <ecNumber evidence="4 19">1.11.1.7</ecNumber>
    </recommendedName>
</protein>
<feature type="chain" id="PRO_5005393843" description="Peroxidase" evidence="19">
    <location>
        <begin position="21"/>
        <end position="337"/>
    </location>
</feature>
<feature type="binding site" description="axial binding residue" evidence="16">
    <location>
        <position position="202"/>
    </location>
    <ligand>
        <name>heme b</name>
        <dbReference type="ChEBI" id="CHEBI:60344"/>
    </ligand>
    <ligandPart>
        <name>Fe</name>
        <dbReference type="ChEBI" id="CHEBI:18248"/>
    </ligandPart>
</feature>
<evidence type="ECO:0000256" key="18">
    <source>
        <dbReference type="PIRSR" id="PIRSR600823-5"/>
    </source>
</evidence>
<organism evidence="21 22">
    <name type="scientific">Zostera marina</name>
    <name type="common">Eelgrass</name>
    <dbReference type="NCBI Taxonomy" id="29655"/>
    <lineage>
        <taxon>Eukaryota</taxon>
        <taxon>Viridiplantae</taxon>
        <taxon>Streptophyta</taxon>
        <taxon>Embryophyta</taxon>
        <taxon>Tracheophyta</taxon>
        <taxon>Spermatophyta</taxon>
        <taxon>Magnoliopsida</taxon>
        <taxon>Liliopsida</taxon>
        <taxon>Zosteraceae</taxon>
        <taxon>Zostera</taxon>
    </lineage>
</organism>
<keyword evidence="7 16" id="KW-0479">Metal-binding</keyword>
<dbReference type="InterPro" id="IPR000823">
    <property type="entry name" value="Peroxidase_pln"/>
</dbReference>
<keyword evidence="6 19" id="KW-0349">Heme</keyword>
<feature type="binding site" evidence="16">
    <location>
        <position position="251"/>
    </location>
    <ligand>
        <name>Ca(2+)</name>
        <dbReference type="ChEBI" id="CHEBI:29108"/>
        <label>2</label>
    </ligand>
</feature>
<gene>
    <name evidence="21" type="ORF">ZOSMA_223G00480</name>
</gene>
<accession>A0A0K9PJB3</accession>
<evidence type="ECO:0000256" key="14">
    <source>
        <dbReference type="PIRSR" id="PIRSR600823-1"/>
    </source>
</evidence>
<evidence type="ECO:0000256" key="2">
    <source>
        <dbReference type="ARBA" id="ARBA00002322"/>
    </source>
</evidence>
<dbReference type="FunFam" id="1.10.420.10:FF:000007">
    <property type="entry name" value="Peroxidase"/>
    <property type="match status" value="1"/>
</dbReference>
<dbReference type="GO" id="GO:0046872">
    <property type="term" value="F:metal ion binding"/>
    <property type="evidence" value="ECO:0007669"/>
    <property type="project" value="UniProtKB-UniRule"/>
</dbReference>
<evidence type="ECO:0000256" key="7">
    <source>
        <dbReference type="ARBA" id="ARBA00022723"/>
    </source>
</evidence>
<feature type="active site" description="Proton acceptor" evidence="14">
    <location>
        <position position="74"/>
    </location>
</feature>
<dbReference type="AlphaFoldDB" id="A0A0K9PJB3"/>
<comment type="catalytic activity">
    <reaction evidence="1 19">
        <text>2 a phenolic donor + H2O2 = 2 a phenolic radical donor + 2 H2O</text>
        <dbReference type="Rhea" id="RHEA:56136"/>
        <dbReference type="ChEBI" id="CHEBI:15377"/>
        <dbReference type="ChEBI" id="CHEBI:16240"/>
        <dbReference type="ChEBI" id="CHEBI:139520"/>
        <dbReference type="ChEBI" id="CHEBI:139521"/>
        <dbReference type="EC" id="1.11.1.7"/>
    </reaction>
</comment>
<dbReference type="PANTHER" id="PTHR31517">
    <property type="match status" value="1"/>
</dbReference>
<feature type="site" description="Transition state stabilizer" evidence="17">
    <location>
        <position position="70"/>
    </location>
</feature>
<feature type="binding site" evidence="16">
    <location>
        <position position="84"/>
    </location>
    <ligand>
        <name>Ca(2+)</name>
        <dbReference type="ChEBI" id="CHEBI:29108"/>
        <label>1</label>
    </ligand>
</feature>
<feature type="binding site" evidence="16">
    <location>
        <position position="80"/>
    </location>
    <ligand>
        <name>Ca(2+)</name>
        <dbReference type="ChEBI" id="CHEBI:29108"/>
        <label>1</label>
    </ligand>
</feature>
<dbReference type="OrthoDB" id="2113341at2759"/>
<keyword evidence="12 18" id="KW-1015">Disulfide bond</keyword>
<feature type="disulfide bond" evidence="18">
    <location>
        <begin position="43"/>
        <end position="124"/>
    </location>
</feature>
<evidence type="ECO:0000259" key="20">
    <source>
        <dbReference type="PROSITE" id="PS50873"/>
    </source>
</evidence>
<keyword evidence="11 16" id="KW-0408">Iron</keyword>
<evidence type="ECO:0000256" key="12">
    <source>
        <dbReference type="ARBA" id="ARBA00023157"/>
    </source>
</evidence>
<dbReference type="InterPro" id="IPR019794">
    <property type="entry name" value="Peroxidases_AS"/>
</dbReference>
<evidence type="ECO:0000313" key="22">
    <source>
        <dbReference type="Proteomes" id="UP000036987"/>
    </source>
</evidence>
<dbReference type="STRING" id="29655.A0A0K9PJB3"/>
<evidence type="ECO:0000256" key="19">
    <source>
        <dbReference type="RuleBase" id="RU362060"/>
    </source>
</evidence>
<comment type="subcellular location">
    <subcellularLocation>
        <location evidence="19">Secreted</location>
    </subcellularLocation>
</comment>
<keyword evidence="5 19" id="KW-0575">Peroxidase</keyword>
<feature type="binding site" evidence="16">
    <location>
        <position position="203"/>
    </location>
    <ligand>
        <name>Ca(2+)</name>
        <dbReference type="ChEBI" id="CHEBI:29108"/>
        <label>2</label>
    </ligand>
</feature>
<proteinExistence type="inferred from homology"/>
<dbReference type="InterPro" id="IPR002016">
    <property type="entry name" value="Haem_peroxidase"/>
</dbReference>
<evidence type="ECO:0000256" key="17">
    <source>
        <dbReference type="PIRSR" id="PIRSR600823-4"/>
    </source>
</evidence>
<dbReference type="GO" id="GO:0006979">
    <property type="term" value="P:response to oxidative stress"/>
    <property type="evidence" value="ECO:0007669"/>
    <property type="project" value="UniProtKB-UniRule"/>
</dbReference>
<keyword evidence="13 19" id="KW-0376">Hydrogen peroxide</keyword>
<sequence>MHRRRHLLFLLLDILYLAVAVRIDATATPAEGELSVDYYKKSCPNLQNVVQQTVTDKQIKTSSTGAGVLRLIFHDCFATGCDASILISSNSFNKAERDADINLSLPGDAFDVVVRAKMALETECPGIVSCADILALAARDLIIMLGGPYFNVQLGRKDSLSSHASDVVGKIPMPTMSIEELITLFKNKGFTAQEMVALTGAHTVGFSHCKEFADRVFSNESDPSLNPRMKLGLRKACHDYKNRTTVAAFNDIMTPNKFDNLYYQNLPRGLGLLSSDVALLTHPQTRPFVLLYAANQTAFFRDFVLAMEKLSLVDVKKGNRGEVRRRCDEFNELNTSN</sequence>
<comment type="cofactor">
    <cofactor evidence="16 19">
        <name>Ca(2+)</name>
        <dbReference type="ChEBI" id="CHEBI:29108"/>
    </cofactor>
    <text evidence="16 19">Binds 2 calcium ions per subunit.</text>
</comment>
<evidence type="ECO:0000256" key="16">
    <source>
        <dbReference type="PIRSR" id="PIRSR600823-3"/>
    </source>
</evidence>
<dbReference type="GO" id="GO:0005576">
    <property type="term" value="C:extracellular region"/>
    <property type="evidence" value="ECO:0007669"/>
    <property type="project" value="UniProtKB-SubCell"/>
</dbReference>
<keyword evidence="19" id="KW-0964">Secreted</keyword>
<dbReference type="PROSITE" id="PS00436">
    <property type="entry name" value="PEROXIDASE_2"/>
    <property type="match status" value="1"/>
</dbReference>
<dbReference type="FunFam" id="1.10.520.10:FF:000008">
    <property type="entry name" value="Peroxidase"/>
    <property type="match status" value="1"/>
</dbReference>
<evidence type="ECO:0000256" key="3">
    <source>
        <dbReference type="ARBA" id="ARBA00006873"/>
    </source>
</evidence>
<dbReference type="PROSITE" id="PS50873">
    <property type="entry name" value="PEROXIDASE_4"/>
    <property type="match status" value="1"/>
</dbReference>
<dbReference type="GO" id="GO:0042744">
    <property type="term" value="P:hydrogen peroxide catabolic process"/>
    <property type="evidence" value="ECO:0007669"/>
    <property type="project" value="UniProtKB-KW"/>
</dbReference>
<feature type="disulfide bond" evidence="18">
    <location>
        <begin position="130"/>
        <end position="327"/>
    </location>
</feature>
<reference evidence="22" key="1">
    <citation type="journal article" date="2016" name="Nature">
        <title>The genome of the seagrass Zostera marina reveals angiosperm adaptation to the sea.</title>
        <authorList>
            <person name="Olsen J.L."/>
            <person name="Rouze P."/>
            <person name="Verhelst B."/>
            <person name="Lin Y.-C."/>
            <person name="Bayer T."/>
            <person name="Collen J."/>
            <person name="Dattolo E."/>
            <person name="De Paoli E."/>
            <person name="Dittami S."/>
            <person name="Maumus F."/>
            <person name="Michel G."/>
            <person name="Kersting A."/>
            <person name="Lauritano C."/>
            <person name="Lohaus R."/>
            <person name="Toepel M."/>
            <person name="Tonon T."/>
            <person name="Vanneste K."/>
            <person name="Amirebrahimi M."/>
            <person name="Brakel J."/>
            <person name="Bostroem C."/>
            <person name="Chovatia M."/>
            <person name="Grimwood J."/>
            <person name="Jenkins J.W."/>
            <person name="Jueterbock A."/>
            <person name="Mraz A."/>
            <person name="Stam W.T."/>
            <person name="Tice H."/>
            <person name="Bornberg-Bauer E."/>
            <person name="Green P.J."/>
            <person name="Pearson G.A."/>
            <person name="Procaccini G."/>
            <person name="Duarte C.M."/>
            <person name="Schmutz J."/>
            <person name="Reusch T.B.H."/>
            <person name="Van de Peer Y."/>
        </authorList>
    </citation>
    <scope>NUCLEOTIDE SEQUENCE [LARGE SCALE GENOMIC DNA]</scope>
    <source>
        <strain evidence="22">cv. Finnish</strain>
    </source>
</reference>
<comment type="similarity">
    <text evidence="19">Belongs to the peroxidase family. Classical plant (class III) peroxidase subfamily.</text>
</comment>
<evidence type="ECO:0000256" key="4">
    <source>
        <dbReference type="ARBA" id="ARBA00012313"/>
    </source>
</evidence>
<dbReference type="EC" id="1.11.1.7" evidence="4 19"/>
<evidence type="ECO:0000256" key="1">
    <source>
        <dbReference type="ARBA" id="ARBA00000189"/>
    </source>
</evidence>
<feature type="binding site" evidence="16">
    <location>
        <position position="259"/>
    </location>
    <ligand>
        <name>Ca(2+)</name>
        <dbReference type="ChEBI" id="CHEBI:29108"/>
        <label>2</label>
    </ligand>
</feature>
<comment type="cofactor">
    <cofactor evidence="16 19">
        <name>heme b</name>
        <dbReference type="ChEBI" id="CHEBI:60344"/>
    </cofactor>
    <text evidence="16 19">Binds 1 heme b (iron(II)-protoporphyrin IX) group per subunit.</text>
</comment>
<keyword evidence="22" id="KW-1185">Reference proteome</keyword>
<dbReference type="Proteomes" id="UP000036987">
    <property type="component" value="Unassembled WGS sequence"/>
</dbReference>
<evidence type="ECO:0000256" key="10">
    <source>
        <dbReference type="ARBA" id="ARBA00023002"/>
    </source>
</evidence>
<dbReference type="Pfam" id="PF00141">
    <property type="entry name" value="peroxidase"/>
    <property type="match status" value="1"/>
</dbReference>
<dbReference type="SUPFAM" id="SSF48113">
    <property type="entry name" value="Heme-dependent peroxidases"/>
    <property type="match status" value="1"/>
</dbReference>
<evidence type="ECO:0000256" key="9">
    <source>
        <dbReference type="ARBA" id="ARBA00022837"/>
    </source>
</evidence>
<evidence type="ECO:0000256" key="11">
    <source>
        <dbReference type="ARBA" id="ARBA00023004"/>
    </source>
</evidence>
<feature type="binding site" evidence="15">
    <location>
        <position position="172"/>
    </location>
    <ligand>
        <name>substrate</name>
    </ligand>
</feature>
<evidence type="ECO:0000313" key="21">
    <source>
        <dbReference type="EMBL" id="KMZ69051.1"/>
    </source>
</evidence>
<feature type="signal peptide" evidence="19">
    <location>
        <begin position="1"/>
        <end position="20"/>
    </location>
</feature>
<feature type="binding site" evidence="16">
    <location>
        <position position="254"/>
    </location>
    <ligand>
        <name>Ca(2+)</name>
        <dbReference type="ChEBI" id="CHEBI:29108"/>
        <label>2</label>
    </ligand>
</feature>
<dbReference type="PANTHER" id="PTHR31517:SF17">
    <property type="entry name" value="PEROXIDASE 6"/>
    <property type="match status" value="1"/>
</dbReference>
<dbReference type="PRINTS" id="PR00458">
    <property type="entry name" value="PEROXIDASE"/>
</dbReference>
<evidence type="ECO:0000256" key="15">
    <source>
        <dbReference type="PIRSR" id="PIRSR600823-2"/>
    </source>
</evidence>
<dbReference type="GO" id="GO:0020037">
    <property type="term" value="F:heme binding"/>
    <property type="evidence" value="ECO:0007669"/>
    <property type="project" value="UniProtKB-UniRule"/>
</dbReference>
<dbReference type="OMA" id="DCLLNGC"/>
<keyword evidence="8 19" id="KW-0732">Signal</keyword>
<dbReference type="InterPro" id="IPR033905">
    <property type="entry name" value="Secretory_peroxidase"/>
</dbReference>
<comment type="function">
    <text evidence="2">Removal of H(2)O(2), oxidation of toxic reductants, biosynthesis and degradation of lignin, suberization, auxin catabolism, response to environmental stresses such as wounding, pathogen attack and oxidative stress. These functions might be dependent on each isozyme/isoform in each plant tissue.</text>
</comment>
<feature type="disulfide bond" evidence="18">
    <location>
        <begin position="209"/>
        <end position="237"/>
    </location>
</feature>
<dbReference type="CDD" id="cd00693">
    <property type="entry name" value="secretory_peroxidase"/>
    <property type="match status" value="1"/>
</dbReference>
<dbReference type="Gene3D" id="1.10.420.10">
    <property type="entry name" value="Peroxidase, domain 2"/>
    <property type="match status" value="1"/>
</dbReference>
<feature type="domain" description="Plant heme peroxidase family profile" evidence="20">
    <location>
        <begin position="33"/>
        <end position="331"/>
    </location>
</feature>
<keyword evidence="9 16" id="KW-0106">Calcium</keyword>
<evidence type="ECO:0000256" key="8">
    <source>
        <dbReference type="ARBA" id="ARBA00022729"/>
    </source>
</evidence>
<dbReference type="InterPro" id="IPR010255">
    <property type="entry name" value="Haem_peroxidase_sf"/>
</dbReference>
<feature type="binding site" evidence="16">
    <location>
        <position position="75"/>
    </location>
    <ligand>
        <name>Ca(2+)</name>
        <dbReference type="ChEBI" id="CHEBI:29108"/>
        <label>1</label>
    </ligand>
</feature>
<comment type="similarity">
    <text evidence="3">Belongs to the peroxidase family. Ascorbate peroxidase subfamily.</text>
</comment>
<dbReference type="PROSITE" id="PS00435">
    <property type="entry name" value="PEROXIDASE_1"/>
    <property type="match status" value="1"/>
</dbReference>
<evidence type="ECO:0000256" key="13">
    <source>
        <dbReference type="ARBA" id="ARBA00023324"/>
    </source>
</evidence>
<dbReference type="PRINTS" id="PR00461">
    <property type="entry name" value="PLPEROXIDASE"/>
</dbReference>
<dbReference type="GO" id="GO:0140825">
    <property type="term" value="F:lactoperoxidase activity"/>
    <property type="evidence" value="ECO:0007669"/>
    <property type="project" value="UniProtKB-EC"/>
</dbReference>
<feature type="binding site" evidence="16">
    <location>
        <position position="96"/>
    </location>
    <ligand>
        <name>Ca(2+)</name>
        <dbReference type="ChEBI" id="CHEBI:29108"/>
        <label>1</label>
    </ligand>
</feature>